<dbReference type="Pfam" id="PF01205">
    <property type="entry name" value="Impact_N"/>
    <property type="match status" value="1"/>
</dbReference>
<dbReference type="InterPro" id="IPR001498">
    <property type="entry name" value="Impact_N"/>
</dbReference>
<comment type="similarity">
    <text evidence="1">Belongs to the IMPACT family.</text>
</comment>
<keyword evidence="4" id="KW-1185">Reference proteome</keyword>
<dbReference type="Gene3D" id="3.30.230.30">
    <property type="entry name" value="Impact, N-terminal domain"/>
    <property type="match status" value="1"/>
</dbReference>
<reference evidence="3 4" key="1">
    <citation type="submission" date="2019-02" db="EMBL/GenBank/DDBJ databases">
        <title>Isolation and identification of novel species under the genus Muribaculum.</title>
        <authorList>
            <person name="Miyake S."/>
            <person name="Ding Y."/>
            <person name="Low A."/>
            <person name="Soh M."/>
            <person name="Seedorf H."/>
        </authorList>
    </citation>
    <scope>NUCLEOTIDE SEQUENCE [LARGE SCALE GENOMIC DNA]</scope>
    <source>
        <strain evidence="3 4">TLL-A4</strain>
    </source>
</reference>
<dbReference type="GO" id="GO:0005737">
    <property type="term" value="C:cytoplasm"/>
    <property type="evidence" value="ECO:0007669"/>
    <property type="project" value="TreeGrafter"/>
</dbReference>
<evidence type="ECO:0000313" key="4">
    <source>
        <dbReference type="Proteomes" id="UP000297031"/>
    </source>
</evidence>
<dbReference type="SUPFAM" id="SSF54211">
    <property type="entry name" value="Ribosomal protein S5 domain 2-like"/>
    <property type="match status" value="1"/>
</dbReference>
<dbReference type="PROSITE" id="PS00910">
    <property type="entry name" value="UPF0029"/>
    <property type="match status" value="1"/>
</dbReference>
<dbReference type="KEGG" id="mgod:E7746_01210"/>
<protein>
    <submittedName>
        <fullName evidence="3">YigZ family protein</fullName>
    </submittedName>
</protein>
<name>A0A4P7VDV2_9BACT</name>
<dbReference type="EMBL" id="CP039393">
    <property type="protein sequence ID" value="QCD34594.1"/>
    <property type="molecule type" value="Genomic_DNA"/>
</dbReference>
<evidence type="ECO:0000313" key="3">
    <source>
        <dbReference type="EMBL" id="QCD34594.1"/>
    </source>
</evidence>
<dbReference type="InterPro" id="IPR020568">
    <property type="entry name" value="Ribosomal_Su5_D2-typ_SF"/>
</dbReference>
<accession>A0A4P7VDV2</accession>
<dbReference type="PANTHER" id="PTHR16301:SF20">
    <property type="entry name" value="IMPACT FAMILY MEMBER YIGZ"/>
    <property type="match status" value="1"/>
</dbReference>
<dbReference type="InterPro" id="IPR023582">
    <property type="entry name" value="Impact"/>
</dbReference>
<sequence>MGDTFYTLESPAEGWYKEKMSKFLAFAVPVTTAEEAKDVIVQYQKKYHDARHVCWAYMIGAAREEFQSNDNGEPSGTAGKPILGQINSFNLTNIVIVVVRYFGGIKLGTSGLIVAYREAAREAITAGTIIECHEQRVINFVFPYLAMNDVMRVVKNPEVKILEQAFDNACRMSIRIRADHAGALSARLLDIDGVTLSDDDA</sequence>
<dbReference type="Proteomes" id="UP000297031">
    <property type="component" value="Chromosome"/>
</dbReference>
<gene>
    <name evidence="3" type="ORF">E7746_01210</name>
</gene>
<dbReference type="AlphaFoldDB" id="A0A4P7VDV2"/>
<feature type="domain" description="Impact N-terminal" evidence="2">
    <location>
        <begin position="19"/>
        <end position="124"/>
    </location>
</feature>
<proteinExistence type="inferred from homology"/>
<dbReference type="GO" id="GO:0006446">
    <property type="term" value="P:regulation of translational initiation"/>
    <property type="evidence" value="ECO:0007669"/>
    <property type="project" value="TreeGrafter"/>
</dbReference>
<dbReference type="InterPro" id="IPR020569">
    <property type="entry name" value="UPF0029_Impact_CS"/>
</dbReference>
<dbReference type="OrthoDB" id="9813771at2"/>
<dbReference type="InterPro" id="IPR036956">
    <property type="entry name" value="Impact_N_sf"/>
</dbReference>
<dbReference type="RefSeq" id="WP_123395235.1">
    <property type="nucleotide sequence ID" value="NZ_CANQMU010000005.1"/>
</dbReference>
<evidence type="ECO:0000259" key="2">
    <source>
        <dbReference type="Pfam" id="PF01205"/>
    </source>
</evidence>
<organism evidence="3 4">
    <name type="scientific">Muribaculum gordoncarteri</name>
    <dbReference type="NCBI Taxonomy" id="2530390"/>
    <lineage>
        <taxon>Bacteria</taxon>
        <taxon>Pseudomonadati</taxon>
        <taxon>Bacteroidota</taxon>
        <taxon>Bacteroidia</taxon>
        <taxon>Bacteroidales</taxon>
        <taxon>Muribaculaceae</taxon>
        <taxon>Muribaculum</taxon>
    </lineage>
</organism>
<dbReference type="PANTHER" id="PTHR16301">
    <property type="entry name" value="IMPACT-RELATED"/>
    <property type="match status" value="1"/>
</dbReference>
<evidence type="ECO:0000256" key="1">
    <source>
        <dbReference type="ARBA" id="ARBA00007665"/>
    </source>
</evidence>